<dbReference type="Gene3D" id="1.10.3210.10">
    <property type="entry name" value="Hypothetical protein af1432"/>
    <property type="match status" value="1"/>
</dbReference>
<evidence type="ECO:0000259" key="2">
    <source>
        <dbReference type="PROSITE" id="PS51832"/>
    </source>
</evidence>
<feature type="domain" description="HD-GYP" evidence="2">
    <location>
        <begin position="136"/>
        <end position="332"/>
    </location>
</feature>
<dbReference type="GO" id="GO:0008081">
    <property type="term" value="F:phosphoric diester hydrolase activity"/>
    <property type="evidence" value="ECO:0007669"/>
    <property type="project" value="UniProtKB-ARBA"/>
</dbReference>
<keyword evidence="4" id="KW-1185">Reference proteome</keyword>
<sequence>MLKLFSIDEVRPGMFVNRVTRQTAQLKIKTQGLVKEQGLIEKLKARGILEVEIDLSRSILHQELTMDSPMDDDNSADDDSQAAAAKPQQTEGEALNASHKLYEQAKSVQSQFFKKVRKGGKVSITELMGTSADIIDSVFDNPDALCCLTLIKERDQYLLEHSLNCSILMAVFARHLGFDKELIDELGLAGLLMDVGMATIPEDILSKSGRLDQGETQIVEGHVDFGLELLEQSEMDLDVVRDVIANHHERMDGSGYPRGKGGDYLSVYARMAAIVDSYDAMTSDRPWRKGLPPTQALKRLLSSSQGLLDQSLVQQFIRCVGVHPVGSLVKLKSGKLAIVVRANKQDPLCPVVMSFYSVRTNMYNEIKRLDLSKVGDEIETSVRPEEFKINLTKFFKDVLLKQV</sequence>
<dbReference type="SUPFAM" id="SSF109604">
    <property type="entry name" value="HD-domain/PDEase-like"/>
    <property type="match status" value="1"/>
</dbReference>
<protein>
    <submittedName>
        <fullName evidence="3">Phosphodiesterase</fullName>
    </submittedName>
</protein>
<evidence type="ECO:0000313" key="3">
    <source>
        <dbReference type="EMBL" id="GGO67493.1"/>
    </source>
</evidence>
<dbReference type="NCBIfam" id="TIGR00277">
    <property type="entry name" value="HDIG"/>
    <property type="match status" value="1"/>
</dbReference>
<dbReference type="PROSITE" id="PS51832">
    <property type="entry name" value="HD_GYP"/>
    <property type="match status" value="1"/>
</dbReference>
<reference evidence="3" key="1">
    <citation type="journal article" date="2014" name="Int. J. Syst. Evol. Microbiol.">
        <title>Complete genome sequence of Corynebacterium casei LMG S-19264T (=DSM 44701T), isolated from a smear-ripened cheese.</title>
        <authorList>
            <consortium name="US DOE Joint Genome Institute (JGI-PGF)"/>
            <person name="Walter F."/>
            <person name="Albersmeier A."/>
            <person name="Kalinowski J."/>
            <person name="Ruckert C."/>
        </authorList>
    </citation>
    <scope>NUCLEOTIDE SEQUENCE</scope>
    <source>
        <strain evidence="3">CGMCC 1.7086</strain>
    </source>
</reference>
<evidence type="ECO:0000313" key="4">
    <source>
        <dbReference type="Proteomes" id="UP000606935"/>
    </source>
</evidence>
<dbReference type="RefSeq" id="WP_188692352.1">
    <property type="nucleotide sequence ID" value="NZ_BMLS01000002.1"/>
</dbReference>
<dbReference type="PANTHER" id="PTHR43155">
    <property type="entry name" value="CYCLIC DI-GMP PHOSPHODIESTERASE PA4108-RELATED"/>
    <property type="match status" value="1"/>
</dbReference>
<dbReference type="InterPro" id="IPR006675">
    <property type="entry name" value="HDIG_dom"/>
</dbReference>
<feature type="region of interest" description="Disordered" evidence="1">
    <location>
        <begin position="66"/>
        <end position="94"/>
    </location>
</feature>
<dbReference type="Pfam" id="PF11871">
    <property type="entry name" value="DUF3391"/>
    <property type="match status" value="1"/>
</dbReference>
<name>A0A918DJA2_9ALTE</name>
<dbReference type="Pfam" id="PF13487">
    <property type="entry name" value="HD_5"/>
    <property type="match status" value="1"/>
</dbReference>
<gene>
    <name evidence="3" type="ORF">GCM10010982_14080</name>
</gene>
<dbReference type="SMART" id="SM00471">
    <property type="entry name" value="HDc"/>
    <property type="match status" value="1"/>
</dbReference>
<dbReference type="CDD" id="cd00077">
    <property type="entry name" value="HDc"/>
    <property type="match status" value="1"/>
</dbReference>
<dbReference type="AlphaFoldDB" id="A0A918DJA2"/>
<organism evidence="3 4">
    <name type="scientific">Bowmanella pacifica</name>
    <dbReference type="NCBI Taxonomy" id="502051"/>
    <lineage>
        <taxon>Bacteria</taxon>
        <taxon>Pseudomonadati</taxon>
        <taxon>Pseudomonadota</taxon>
        <taxon>Gammaproteobacteria</taxon>
        <taxon>Alteromonadales</taxon>
        <taxon>Alteromonadaceae</taxon>
        <taxon>Bowmanella</taxon>
    </lineage>
</organism>
<dbReference type="InterPro" id="IPR037522">
    <property type="entry name" value="HD_GYP_dom"/>
</dbReference>
<dbReference type="InterPro" id="IPR021812">
    <property type="entry name" value="DUF3391"/>
</dbReference>
<dbReference type="PANTHER" id="PTHR43155:SF2">
    <property type="entry name" value="CYCLIC DI-GMP PHOSPHODIESTERASE PA4108"/>
    <property type="match status" value="1"/>
</dbReference>
<accession>A0A918DJA2</accession>
<dbReference type="InterPro" id="IPR003607">
    <property type="entry name" value="HD/PDEase_dom"/>
</dbReference>
<reference evidence="3" key="2">
    <citation type="submission" date="2020-09" db="EMBL/GenBank/DDBJ databases">
        <authorList>
            <person name="Sun Q."/>
            <person name="Zhou Y."/>
        </authorList>
    </citation>
    <scope>NUCLEOTIDE SEQUENCE</scope>
    <source>
        <strain evidence="3">CGMCC 1.7086</strain>
    </source>
</reference>
<comment type="caution">
    <text evidence="3">The sequence shown here is derived from an EMBL/GenBank/DDBJ whole genome shotgun (WGS) entry which is preliminary data.</text>
</comment>
<evidence type="ECO:0000256" key="1">
    <source>
        <dbReference type="SAM" id="MobiDB-lite"/>
    </source>
</evidence>
<feature type="compositionally biased region" description="Acidic residues" evidence="1">
    <location>
        <begin position="69"/>
        <end position="80"/>
    </location>
</feature>
<proteinExistence type="predicted"/>
<dbReference type="EMBL" id="BMLS01000002">
    <property type="protein sequence ID" value="GGO67493.1"/>
    <property type="molecule type" value="Genomic_DNA"/>
</dbReference>
<dbReference type="Proteomes" id="UP000606935">
    <property type="component" value="Unassembled WGS sequence"/>
</dbReference>